<sequence length="225" mass="25607">MISKHNLSRVRLMEFAQVMANVKNFLEKEDLANLELTAIKTDFDRDFNAFEASLKPVRKSEYTQRITELDNQRDILLMGYIGHCKLFVNFPVKEKAEAAKKLVLINEKYGKSPQKQSFREETAIIRNLLDDLAATQVKAMVTLIGAEQWIEQLAQVNEAFASIHTDRTQEQGAVEVGKTQTTRAQMQTTFTKLITLINGLTIVKGIQAYQNLVNSINEEIKKVTQ</sequence>
<proteinExistence type="predicted"/>
<accession>A0A0B7HYU0</accession>
<evidence type="ECO:0000313" key="1">
    <source>
        <dbReference type="EMBL" id="CEN39495.1"/>
    </source>
</evidence>
<dbReference type="GeneID" id="69580645"/>
<dbReference type="Pfam" id="PF19775">
    <property type="entry name" value="DUF6261"/>
    <property type="match status" value="1"/>
</dbReference>
<reference evidence="1 2" key="1">
    <citation type="submission" date="2015-01" db="EMBL/GenBank/DDBJ databases">
        <authorList>
            <person name="MANFREDI Pablo"/>
        </authorList>
    </citation>
    <scope>NUCLEOTIDE SEQUENCE [LARGE SCALE GENOMIC DNA]</scope>
    <source>
        <strain evidence="1 2">Cc12</strain>
    </source>
</reference>
<name>A0A0B7HYU0_9FLAO</name>
<dbReference type="RefSeq" id="WP_041913693.1">
    <property type="nucleotide sequence ID" value="NZ_BQMG01000006.1"/>
</dbReference>
<dbReference type="Proteomes" id="UP000044026">
    <property type="component" value="Unassembled WGS sequence"/>
</dbReference>
<dbReference type="InterPro" id="IPR046228">
    <property type="entry name" value="DUF6261"/>
</dbReference>
<dbReference type="EMBL" id="CDOE01000074">
    <property type="protein sequence ID" value="CEN39495.1"/>
    <property type="molecule type" value="Genomic_DNA"/>
</dbReference>
<gene>
    <name evidence="1" type="ORF">CCAN12_760077</name>
</gene>
<protein>
    <submittedName>
        <fullName evidence="1">Hemagglutinin protein HagB</fullName>
    </submittedName>
</protein>
<evidence type="ECO:0000313" key="2">
    <source>
        <dbReference type="Proteomes" id="UP000044026"/>
    </source>
</evidence>
<organism evidence="1 2">
    <name type="scientific">Capnocytophaga canimorsus</name>
    <dbReference type="NCBI Taxonomy" id="28188"/>
    <lineage>
        <taxon>Bacteria</taxon>
        <taxon>Pseudomonadati</taxon>
        <taxon>Bacteroidota</taxon>
        <taxon>Flavobacteriia</taxon>
        <taxon>Flavobacteriales</taxon>
        <taxon>Flavobacteriaceae</taxon>
        <taxon>Capnocytophaga</taxon>
    </lineage>
</organism>
<dbReference type="AlphaFoldDB" id="A0A0B7HYU0"/>